<evidence type="ECO:0000313" key="4">
    <source>
        <dbReference type="Proteomes" id="UP000028302"/>
    </source>
</evidence>
<gene>
    <name evidence="3" type="ORF">C41B8_12350</name>
</gene>
<evidence type="ECO:0000256" key="1">
    <source>
        <dbReference type="ARBA" id="ARBA00022517"/>
    </source>
</evidence>
<protein>
    <submittedName>
        <fullName evidence="3">Ribosome-binding factor A</fullName>
    </submittedName>
</protein>
<keyword evidence="4" id="KW-1185">Reference proteome</keyword>
<dbReference type="GO" id="GO:0006364">
    <property type="term" value="P:rRNA processing"/>
    <property type="evidence" value="ECO:0007669"/>
    <property type="project" value="InterPro"/>
</dbReference>
<dbReference type="PANTHER" id="PTHR33515:SF1">
    <property type="entry name" value="RIBOSOME-BINDING FACTOR A, CHLOROPLASTIC-RELATED"/>
    <property type="match status" value="1"/>
</dbReference>
<dbReference type="EMBL" id="APNK01000019">
    <property type="protein sequence ID" value="KEZ76984.1"/>
    <property type="molecule type" value="Genomic_DNA"/>
</dbReference>
<sequence length="111" mass="12229">MSLVTITDVDVSPDLKHAKVYVGNFDVTAPAEKSAEAVEGLRAARGYLKKQLGKRLRLRVMPDLRFVEDATEREAQRLDQIISSAVREDRANAESAEPTDEDSTDPDRGAS</sequence>
<dbReference type="eggNOG" id="COG0858">
    <property type="taxonomic scope" value="Bacteria"/>
</dbReference>
<proteinExistence type="predicted"/>
<dbReference type="SUPFAM" id="SSF89919">
    <property type="entry name" value="Ribosome-binding factor A, RbfA"/>
    <property type="match status" value="1"/>
</dbReference>
<dbReference type="GO" id="GO:0043024">
    <property type="term" value="F:ribosomal small subunit binding"/>
    <property type="evidence" value="ECO:0007669"/>
    <property type="project" value="TreeGrafter"/>
</dbReference>
<evidence type="ECO:0000313" key="3">
    <source>
        <dbReference type="EMBL" id="KEZ76984.1"/>
    </source>
</evidence>
<dbReference type="InterPro" id="IPR000238">
    <property type="entry name" value="RbfA"/>
</dbReference>
<comment type="caution">
    <text evidence="3">The sequence shown here is derived from an EMBL/GenBank/DDBJ whole genome shotgun (WGS) entry which is preliminary data.</text>
</comment>
<dbReference type="AlphaFoldDB" id="A0A084IJV0"/>
<dbReference type="GO" id="GO:0005829">
    <property type="term" value="C:cytosol"/>
    <property type="evidence" value="ECO:0007669"/>
    <property type="project" value="TreeGrafter"/>
</dbReference>
<dbReference type="InterPro" id="IPR015946">
    <property type="entry name" value="KH_dom-like_a/b"/>
</dbReference>
<accession>A0A084IJV0</accession>
<dbReference type="InterPro" id="IPR023799">
    <property type="entry name" value="RbfA_dom_sf"/>
</dbReference>
<dbReference type="STRING" id="1304275.C41B8_12350"/>
<dbReference type="PANTHER" id="PTHR33515">
    <property type="entry name" value="RIBOSOME-BINDING FACTOR A, CHLOROPLASTIC-RELATED"/>
    <property type="match status" value="1"/>
</dbReference>
<reference evidence="3 4" key="1">
    <citation type="submission" date="2013-03" db="EMBL/GenBank/DDBJ databases">
        <title>Salinisphaera hydrothermalis C41B8 Genome Sequencing.</title>
        <authorList>
            <person name="Li C."/>
            <person name="Lai Q."/>
            <person name="Shao Z."/>
        </authorList>
    </citation>
    <scope>NUCLEOTIDE SEQUENCE [LARGE SCALE GENOMIC DNA]</scope>
    <source>
        <strain evidence="3 4">C41B8</strain>
    </source>
</reference>
<name>A0A084IJV0_SALHC</name>
<dbReference type="PROSITE" id="PS01319">
    <property type="entry name" value="RBFA"/>
    <property type="match status" value="1"/>
</dbReference>
<evidence type="ECO:0000256" key="2">
    <source>
        <dbReference type="SAM" id="MobiDB-lite"/>
    </source>
</evidence>
<feature type="region of interest" description="Disordered" evidence="2">
    <location>
        <begin position="82"/>
        <end position="111"/>
    </location>
</feature>
<keyword evidence="1" id="KW-0690">Ribosome biogenesis</keyword>
<organism evidence="3 4">
    <name type="scientific">Salinisphaera hydrothermalis (strain C41B8)</name>
    <dbReference type="NCBI Taxonomy" id="1304275"/>
    <lineage>
        <taxon>Bacteria</taxon>
        <taxon>Pseudomonadati</taxon>
        <taxon>Pseudomonadota</taxon>
        <taxon>Gammaproteobacteria</taxon>
        <taxon>Salinisphaerales</taxon>
        <taxon>Salinisphaeraceae</taxon>
        <taxon>Salinisphaera</taxon>
    </lineage>
</organism>
<dbReference type="InterPro" id="IPR020053">
    <property type="entry name" value="Ribosome-bd_factorA_CS"/>
</dbReference>
<dbReference type="Gene3D" id="3.30.300.20">
    <property type="match status" value="1"/>
</dbReference>
<dbReference type="NCBIfam" id="TIGR00082">
    <property type="entry name" value="rbfA"/>
    <property type="match status" value="1"/>
</dbReference>
<dbReference type="Pfam" id="PF02033">
    <property type="entry name" value="RBFA"/>
    <property type="match status" value="1"/>
</dbReference>
<dbReference type="Proteomes" id="UP000028302">
    <property type="component" value="Unassembled WGS sequence"/>
</dbReference>